<organism evidence="10">
    <name type="scientific">Cryptosporidium canis</name>
    <dbReference type="NCBI Taxonomy" id="195482"/>
    <lineage>
        <taxon>Eukaryota</taxon>
        <taxon>Sar</taxon>
        <taxon>Alveolata</taxon>
        <taxon>Apicomplexa</taxon>
        <taxon>Conoidasida</taxon>
        <taxon>Coccidia</taxon>
        <taxon>Eucoccidiorida</taxon>
        <taxon>Eimeriorina</taxon>
        <taxon>Cryptosporidiidae</taxon>
        <taxon>Cryptosporidium</taxon>
    </lineage>
</organism>
<proteinExistence type="inferred from homology"/>
<evidence type="ECO:0000256" key="1">
    <source>
        <dbReference type="ARBA" id="ARBA00004123"/>
    </source>
</evidence>
<feature type="domain" description="Pre-mRNA-splicing factor SLU7" evidence="9">
    <location>
        <begin position="130"/>
        <end position="380"/>
    </location>
</feature>
<evidence type="ECO:0000256" key="6">
    <source>
        <dbReference type="ARBA" id="ARBA00023242"/>
    </source>
</evidence>
<dbReference type="InterPro" id="IPR039974">
    <property type="entry name" value="Splicing_factor_SLU7"/>
</dbReference>
<dbReference type="PANTHER" id="PTHR12942:SF2">
    <property type="entry name" value="PRE-MRNA-SPLICING FACTOR SLU7"/>
    <property type="match status" value="1"/>
</dbReference>
<comment type="function">
    <text evidence="7">Involved in pre-mRNA splicing.</text>
</comment>
<comment type="caution">
    <text evidence="10">The sequence shown here is derived from an EMBL/GenBank/DDBJ whole genome shotgun (WGS) entry which is preliminary data.</text>
</comment>
<evidence type="ECO:0000256" key="4">
    <source>
        <dbReference type="ARBA" id="ARBA00022728"/>
    </source>
</evidence>
<evidence type="ECO:0000259" key="9">
    <source>
        <dbReference type="Pfam" id="PF11708"/>
    </source>
</evidence>
<protein>
    <recommendedName>
        <fullName evidence="7">Pre-mRNA-splicing factor SLU7</fullName>
    </recommendedName>
</protein>
<dbReference type="Proteomes" id="UP001067231">
    <property type="component" value="Unassembled WGS sequence"/>
</dbReference>
<dbReference type="PANTHER" id="PTHR12942">
    <property type="entry name" value="STEP II SPLICING FACTOR SLU7"/>
    <property type="match status" value="1"/>
</dbReference>
<keyword evidence="4 7" id="KW-0747">Spliceosome</keyword>
<evidence type="ECO:0000313" key="10">
    <source>
        <dbReference type="EMBL" id="KAJ1613488.1"/>
    </source>
</evidence>
<comment type="subcellular location">
    <subcellularLocation>
        <location evidence="1 7">Nucleus</location>
    </subcellularLocation>
</comment>
<sequence length="407" mass="46754">MNSSEREYIVGDDADDESNTSKAKDSDDALNPHIPQFIARAPWYVTQNESSLEHQRLTIKNTSGDLDTGIKRGVLNETHYKYRKGACTNCGSMTHQARDCLERPRKVGAKWSNLDICPDEIIPDVKKTNNLDEKRDRWKGFVPEDYRPIVEQFEAVEELAKKKRAEKVEELLSKNIDSKTAESEKLDQEKDELKLGDFDETTFGVSSDNTRTNVRNLRIREDTAKYLRNLDLNSAFYDPKSRSMREDPFQKSSNIGNIYRGDNAIRNSGDVSKILLMEAFAYNMHKKGENIHLQALPTRSEMLYKSSISNKDNGNLKQLEELSKRYEGNNKSAIPKLDLSERPTTIGDLSVLNTKATKKYVSSIYVEDEYISNHTQVWGSYYDKDTQKWGFRCCKQTCRFSKCTNVE</sequence>
<keyword evidence="5 7" id="KW-0508">mRNA splicing</keyword>
<dbReference type="GO" id="GO:0005681">
    <property type="term" value="C:spliceosomal complex"/>
    <property type="evidence" value="ECO:0007669"/>
    <property type="project" value="UniProtKB-UniRule"/>
</dbReference>
<name>A0A9D5HYX4_9CRYT</name>
<keyword evidence="6 7" id="KW-0539">Nucleus</keyword>
<gene>
    <name evidence="10" type="ORF">OJ253_153</name>
</gene>
<keyword evidence="3 7" id="KW-0507">mRNA processing</keyword>
<dbReference type="InterPro" id="IPR021715">
    <property type="entry name" value="Slu7_dom"/>
</dbReference>
<evidence type="ECO:0000256" key="5">
    <source>
        <dbReference type="ARBA" id="ARBA00023187"/>
    </source>
</evidence>
<comment type="subunit">
    <text evidence="7">Associated with the spliceosome.</text>
</comment>
<evidence type="ECO:0000256" key="3">
    <source>
        <dbReference type="ARBA" id="ARBA00022664"/>
    </source>
</evidence>
<evidence type="ECO:0000256" key="7">
    <source>
        <dbReference type="RuleBase" id="RU367071"/>
    </source>
</evidence>
<dbReference type="GO" id="GO:0000398">
    <property type="term" value="P:mRNA splicing, via spliceosome"/>
    <property type="evidence" value="ECO:0007669"/>
    <property type="project" value="UniProtKB-UniRule"/>
</dbReference>
<dbReference type="Pfam" id="PF11708">
    <property type="entry name" value="Slu7"/>
    <property type="match status" value="1"/>
</dbReference>
<feature type="region of interest" description="Disordered" evidence="8">
    <location>
        <begin position="1"/>
        <end position="31"/>
    </location>
</feature>
<dbReference type="AlphaFoldDB" id="A0A9D5HYX4"/>
<dbReference type="GO" id="GO:0030628">
    <property type="term" value="F:pre-mRNA 3'-splice site binding"/>
    <property type="evidence" value="ECO:0007669"/>
    <property type="project" value="UniProtKB-UniRule"/>
</dbReference>
<dbReference type="OrthoDB" id="249612at2759"/>
<reference evidence="10" key="1">
    <citation type="submission" date="2022-10" db="EMBL/GenBank/DDBJ databases">
        <title>Adaptive evolution leads to modifications in subtelomeric GC content in a zoonotic Cryptosporidium species.</title>
        <authorList>
            <person name="Li J."/>
            <person name="Feng Y."/>
            <person name="Xiao L."/>
        </authorList>
    </citation>
    <scope>NUCLEOTIDE SEQUENCE</scope>
    <source>
        <strain evidence="10">33844</strain>
    </source>
</reference>
<comment type="similarity">
    <text evidence="2 7">Belongs to the SLU7 family.</text>
</comment>
<accession>A0A9D5HYX4</accession>
<evidence type="ECO:0000256" key="8">
    <source>
        <dbReference type="SAM" id="MobiDB-lite"/>
    </source>
</evidence>
<evidence type="ECO:0000256" key="2">
    <source>
        <dbReference type="ARBA" id="ARBA00007203"/>
    </source>
</evidence>
<dbReference type="EMBL" id="JAPCXC010000002">
    <property type="protein sequence ID" value="KAJ1613488.1"/>
    <property type="molecule type" value="Genomic_DNA"/>
</dbReference>